<name>A0A521DT21_9BACT</name>
<proteinExistence type="predicted"/>
<dbReference type="SUPFAM" id="SSF51261">
    <property type="entry name" value="Duplicated hybrid motif"/>
    <property type="match status" value="1"/>
</dbReference>
<dbReference type="InterPro" id="IPR011055">
    <property type="entry name" value="Dup_hybrid_motif"/>
</dbReference>
<dbReference type="InterPro" id="IPR016047">
    <property type="entry name" value="M23ase_b-sheet_dom"/>
</dbReference>
<reference evidence="3 4" key="1">
    <citation type="submission" date="2017-05" db="EMBL/GenBank/DDBJ databases">
        <authorList>
            <person name="Varghese N."/>
            <person name="Submissions S."/>
        </authorList>
    </citation>
    <scope>NUCLEOTIDE SEQUENCE [LARGE SCALE GENOMIC DNA]</scope>
    <source>
        <strain evidence="3 4">DSM 21194</strain>
    </source>
</reference>
<dbReference type="PANTHER" id="PTHR21666">
    <property type="entry name" value="PEPTIDASE-RELATED"/>
    <property type="match status" value="1"/>
</dbReference>
<dbReference type="Gene3D" id="2.70.70.10">
    <property type="entry name" value="Glucose Permease (Domain IIA)"/>
    <property type="match status" value="1"/>
</dbReference>
<evidence type="ECO:0000259" key="2">
    <source>
        <dbReference type="Pfam" id="PF01551"/>
    </source>
</evidence>
<evidence type="ECO:0000313" key="4">
    <source>
        <dbReference type="Proteomes" id="UP000317593"/>
    </source>
</evidence>
<dbReference type="RefSeq" id="WP_142715021.1">
    <property type="nucleotide sequence ID" value="NZ_FXTH01000011.1"/>
</dbReference>
<dbReference type="Pfam" id="PF01551">
    <property type="entry name" value="Peptidase_M23"/>
    <property type="match status" value="1"/>
</dbReference>
<keyword evidence="4" id="KW-1185">Reference proteome</keyword>
<evidence type="ECO:0000256" key="1">
    <source>
        <dbReference type="SAM" id="SignalP"/>
    </source>
</evidence>
<gene>
    <name evidence="3" type="ORF">SAMN06265218_111115</name>
</gene>
<dbReference type="GO" id="GO:0004222">
    <property type="term" value="F:metalloendopeptidase activity"/>
    <property type="evidence" value="ECO:0007669"/>
    <property type="project" value="TreeGrafter"/>
</dbReference>
<organism evidence="3 4">
    <name type="scientific">Fodinibius sediminis</name>
    <dbReference type="NCBI Taxonomy" id="1214077"/>
    <lineage>
        <taxon>Bacteria</taxon>
        <taxon>Pseudomonadati</taxon>
        <taxon>Balneolota</taxon>
        <taxon>Balneolia</taxon>
        <taxon>Balneolales</taxon>
        <taxon>Balneolaceae</taxon>
        <taxon>Fodinibius</taxon>
    </lineage>
</organism>
<feature type="chain" id="PRO_5021855647" evidence="1">
    <location>
        <begin position="21"/>
        <end position="640"/>
    </location>
</feature>
<feature type="domain" description="M23ase beta-sheet core" evidence="2">
    <location>
        <begin position="55"/>
        <end position="112"/>
    </location>
</feature>
<dbReference type="EMBL" id="FXTH01000011">
    <property type="protein sequence ID" value="SMO74732.1"/>
    <property type="molecule type" value="Genomic_DNA"/>
</dbReference>
<dbReference type="Proteomes" id="UP000317593">
    <property type="component" value="Unassembled WGS sequence"/>
</dbReference>
<dbReference type="AlphaFoldDB" id="A0A521DT21"/>
<dbReference type="CDD" id="cd12797">
    <property type="entry name" value="M23_peptidase"/>
    <property type="match status" value="1"/>
</dbReference>
<dbReference type="InterPro" id="IPR050570">
    <property type="entry name" value="Cell_wall_metabolism_enzyme"/>
</dbReference>
<dbReference type="PANTHER" id="PTHR21666:SF285">
    <property type="entry name" value="M23 FAMILY METALLOPEPTIDASE"/>
    <property type="match status" value="1"/>
</dbReference>
<keyword evidence="1" id="KW-0732">Signal</keyword>
<sequence>MKKIILLSLIVILFPLSITAQPNQRFDPSEATYLWPTNASHHLTSTFAETRTGHFHAALDIKTWGRKGYEIYATRDGVVHRLAVGPRGYGKVIYLKHDDGSFSVYAHLMSFNDRLQQFSDSLRFAENYVPSFDRVVEAENIRVKQGDLIAYSGASGIGPPHLHFELRTPDQRPFNPLKTNLTVRDNIAPKITGLSVEPLAPGSFVEGRKQIHTRRPRRQNGSYHFGTFDVSGRVGLGLNAYDQSNGVSNAYAVYELSMSVDGRELFRSKVDSFSYAETNQMFIDRVYPLLRSSGQAYQRLFVADGNTLSFYQTDGRKGQLALSAGEHAVEITATDYFGNKSRAFLTLRVHERSTPRFTGGQPRFFPKKIREIDINNWRWFDNWVLIPEEDYSELTVATPDPWRLTSHGENIIVDLDLLDNFFMNIPGMSPTIFHRMQPEHRGLITSVNRQAMALFPKHSFYDTVSVTLSAERFSTDSIRVIVGPEAYPLNKEYTLMVERDSMLTDTSKLAFYKHNKRYNRWYWIPTRFTDSHMIAETNTLGTFISRRDREPPRLSRPRLHQRPDGQWLIYINASDQLSGIDEKRTRISVNGQRGLGEYEPEDGRIVYYHPRFQPSSSMDIQVEIYDRMGNKTEQMFHLGQ</sequence>
<dbReference type="OrthoDB" id="9810477at2"/>
<evidence type="ECO:0000313" key="3">
    <source>
        <dbReference type="EMBL" id="SMO74732.1"/>
    </source>
</evidence>
<feature type="signal peptide" evidence="1">
    <location>
        <begin position="1"/>
        <end position="20"/>
    </location>
</feature>
<protein>
    <submittedName>
        <fullName evidence="3">Peptidase family M23</fullName>
    </submittedName>
</protein>
<accession>A0A521DT21</accession>